<reference evidence="1" key="1">
    <citation type="submission" date="2020-01" db="EMBL/GenBank/DDBJ databases">
        <title>Insect and environment-associated Actinomycetes.</title>
        <authorList>
            <person name="Currrie C."/>
            <person name="Chevrette M."/>
            <person name="Carlson C."/>
            <person name="Stubbendieck R."/>
            <person name="Wendt-Pienkowski E."/>
        </authorList>
    </citation>
    <scope>NUCLEOTIDE SEQUENCE</scope>
    <source>
        <strain evidence="1">SID12501</strain>
    </source>
</reference>
<organism evidence="1">
    <name type="scientific">Streptomyces sp. SID12501</name>
    <dbReference type="NCBI Taxonomy" id="2706042"/>
    <lineage>
        <taxon>Bacteria</taxon>
        <taxon>Bacillati</taxon>
        <taxon>Actinomycetota</taxon>
        <taxon>Actinomycetes</taxon>
        <taxon>Kitasatosporales</taxon>
        <taxon>Streptomycetaceae</taxon>
        <taxon>Streptomyces</taxon>
    </lineage>
</organism>
<sequence>AVVPAQVAEVSAALVASGAVLPLVRTPVVTLTAERSADEDPGLPVLDPVPALTPGAADLTWWWRWTRR</sequence>
<gene>
    <name evidence="1" type="ORF">G3I71_47205</name>
</gene>
<protein>
    <submittedName>
        <fullName evidence="1">Uncharacterized protein</fullName>
    </submittedName>
</protein>
<dbReference type="EMBL" id="JAAGLU010000544">
    <property type="protein sequence ID" value="NEC93151.1"/>
    <property type="molecule type" value="Genomic_DNA"/>
</dbReference>
<dbReference type="RefSeq" id="WP_203733145.1">
    <property type="nucleotide sequence ID" value="NZ_JAAGLU010000544.1"/>
</dbReference>
<proteinExistence type="predicted"/>
<evidence type="ECO:0000313" key="1">
    <source>
        <dbReference type="EMBL" id="NEC93151.1"/>
    </source>
</evidence>
<name>A0A6B3C8T5_9ACTN</name>
<accession>A0A6B3C8T5</accession>
<dbReference type="AlphaFoldDB" id="A0A6B3C8T5"/>
<feature type="non-terminal residue" evidence="1">
    <location>
        <position position="1"/>
    </location>
</feature>
<comment type="caution">
    <text evidence="1">The sequence shown here is derived from an EMBL/GenBank/DDBJ whole genome shotgun (WGS) entry which is preliminary data.</text>
</comment>